<reference evidence="1 2" key="1">
    <citation type="submission" date="2019-08" db="EMBL/GenBank/DDBJ databases">
        <title>In-depth cultivation of the pig gut microbiome towards novel bacterial diversity and tailored functional studies.</title>
        <authorList>
            <person name="Wylensek D."/>
            <person name="Hitch T.C.A."/>
            <person name="Clavel T."/>
        </authorList>
    </citation>
    <scope>NUCLEOTIDE SEQUENCE [LARGE SCALE GENOMIC DNA]</scope>
    <source>
        <strain evidence="1 2">WCA-380-WT-2B</strain>
    </source>
</reference>
<dbReference type="PROSITE" id="PS01228">
    <property type="entry name" value="COF_1"/>
    <property type="match status" value="1"/>
</dbReference>
<dbReference type="InterPro" id="IPR006379">
    <property type="entry name" value="HAD-SF_hydro_IIB"/>
</dbReference>
<dbReference type="RefSeq" id="WP_154541706.1">
    <property type="nucleotide sequence ID" value="NZ_JAXDSU010000073.1"/>
</dbReference>
<dbReference type="PANTHER" id="PTHR10000">
    <property type="entry name" value="PHOSPHOSERINE PHOSPHATASE"/>
    <property type="match status" value="1"/>
</dbReference>
<dbReference type="PANTHER" id="PTHR10000:SF8">
    <property type="entry name" value="HAD SUPERFAMILY HYDROLASE-LIKE, TYPE 3"/>
    <property type="match status" value="1"/>
</dbReference>
<dbReference type="InterPro" id="IPR023214">
    <property type="entry name" value="HAD_sf"/>
</dbReference>
<organism evidence="1 2">
    <name type="scientific">Anaerococcus porci</name>
    <dbReference type="NCBI Taxonomy" id="2652269"/>
    <lineage>
        <taxon>Bacteria</taxon>
        <taxon>Bacillati</taxon>
        <taxon>Bacillota</taxon>
        <taxon>Tissierellia</taxon>
        <taxon>Tissierellales</taxon>
        <taxon>Peptoniphilaceae</taxon>
        <taxon>Anaerococcus</taxon>
    </lineage>
</organism>
<name>A0A6N7VGG5_9FIRM</name>
<dbReference type="GO" id="GO:0016791">
    <property type="term" value="F:phosphatase activity"/>
    <property type="evidence" value="ECO:0007669"/>
    <property type="project" value="TreeGrafter"/>
</dbReference>
<dbReference type="EMBL" id="VULQ01000013">
    <property type="protein sequence ID" value="MSS78530.1"/>
    <property type="molecule type" value="Genomic_DNA"/>
</dbReference>
<dbReference type="GO" id="GO:0000287">
    <property type="term" value="F:magnesium ion binding"/>
    <property type="evidence" value="ECO:0007669"/>
    <property type="project" value="TreeGrafter"/>
</dbReference>
<keyword evidence="2" id="KW-1185">Reference proteome</keyword>
<dbReference type="NCBIfam" id="TIGR01484">
    <property type="entry name" value="HAD-SF-IIB"/>
    <property type="match status" value="1"/>
</dbReference>
<dbReference type="AlphaFoldDB" id="A0A6N7VGG5"/>
<dbReference type="Gene3D" id="3.30.1240.10">
    <property type="match status" value="1"/>
</dbReference>
<dbReference type="Pfam" id="PF08282">
    <property type="entry name" value="Hydrolase_3"/>
    <property type="match status" value="1"/>
</dbReference>
<accession>A0A6N7VGG5</accession>
<dbReference type="SFLD" id="SFLDG01140">
    <property type="entry name" value="C2.B:_Phosphomannomutase_and_P"/>
    <property type="match status" value="1"/>
</dbReference>
<sequence>MIRLITIDIDGTLLTSTRSLPKKNKEMILKAKSMGCHIALVSGRPFSGILPYVKELDLEGEGHFSISQNGSYIFDNHTKEIITGTYQYPKDLILLDRALEKFKVQISAMDDKSFYTRHKNPNILTRLDSFITKLKLQKINYNNLDKNKTFGRFLIMGWPWNIEKVMNNMPKVVDDNFYYVKTAPILIEVMNPKTNKGHAIKLMSEKLGFALDEIMAIGNEMNDIPMLEMAGFAVAMENSNDLLKPHSDFVTKSNNKAGVGYAIKRLIENNFEKYTN</sequence>
<dbReference type="Proteomes" id="UP000441925">
    <property type="component" value="Unassembled WGS sequence"/>
</dbReference>
<dbReference type="InterPro" id="IPR036412">
    <property type="entry name" value="HAD-like_sf"/>
</dbReference>
<gene>
    <name evidence="1" type="ORF">FYJ26_09010</name>
</gene>
<comment type="caution">
    <text evidence="1">The sequence shown here is derived from an EMBL/GenBank/DDBJ whole genome shotgun (WGS) entry which is preliminary data.</text>
</comment>
<protein>
    <submittedName>
        <fullName evidence="1">HAD family phosphatase</fullName>
    </submittedName>
</protein>
<dbReference type="SUPFAM" id="SSF56784">
    <property type="entry name" value="HAD-like"/>
    <property type="match status" value="1"/>
</dbReference>
<evidence type="ECO:0000313" key="2">
    <source>
        <dbReference type="Proteomes" id="UP000441925"/>
    </source>
</evidence>
<dbReference type="CDD" id="cd07516">
    <property type="entry name" value="HAD_Pase"/>
    <property type="match status" value="1"/>
</dbReference>
<dbReference type="InterPro" id="IPR000150">
    <property type="entry name" value="Cof"/>
</dbReference>
<evidence type="ECO:0000313" key="1">
    <source>
        <dbReference type="EMBL" id="MSS78530.1"/>
    </source>
</evidence>
<proteinExistence type="predicted"/>
<dbReference type="GO" id="GO:0005829">
    <property type="term" value="C:cytosol"/>
    <property type="evidence" value="ECO:0007669"/>
    <property type="project" value="TreeGrafter"/>
</dbReference>
<dbReference type="NCBIfam" id="TIGR00099">
    <property type="entry name" value="Cof-subfamily"/>
    <property type="match status" value="1"/>
</dbReference>
<dbReference type="SFLD" id="SFLDS00003">
    <property type="entry name" value="Haloacid_Dehalogenase"/>
    <property type="match status" value="1"/>
</dbReference>
<dbReference type="Gene3D" id="3.40.50.1000">
    <property type="entry name" value="HAD superfamily/HAD-like"/>
    <property type="match status" value="1"/>
</dbReference>